<dbReference type="GO" id="GO:0008289">
    <property type="term" value="F:lipid binding"/>
    <property type="evidence" value="ECO:0007669"/>
    <property type="project" value="UniProtKB-KW"/>
</dbReference>
<accession>A0A8X8ADV4</accession>
<keyword evidence="5" id="KW-0479">Metal-binding</keyword>
<dbReference type="SMART" id="SM00239">
    <property type="entry name" value="C2"/>
    <property type="match status" value="1"/>
</dbReference>
<comment type="caution">
    <text evidence="17">The sequence shown here is derived from an EMBL/GenBank/DDBJ whole genome shotgun (WGS) entry which is preliminary data.</text>
</comment>
<evidence type="ECO:0000256" key="9">
    <source>
        <dbReference type="ARBA" id="ARBA00023055"/>
    </source>
</evidence>
<dbReference type="InterPro" id="IPR000008">
    <property type="entry name" value="C2_dom"/>
</dbReference>
<evidence type="ECO:0000256" key="2">
    <source>
        <dbReference type="ARBA" id="ARBA00006996"/>
    </source>
</evidence>
<dbReference type="PANTHER" id="PTHR10774">
    <property type="entry name" value="EXTENDED SYNAPTOTAGMIN-RELATED"/>
    <property type="match status" value="1"/>
</dbReference>
<dbReference type="EMBL" id="JAAWWB010000003">
    <property type="protein sequence ID" value="KAG6786706.1"/>
    <property type="molecule type" value="Genomic_DNA"/>
</dbReference>
<dbReference type="GO" id="GO:0006869">
    <property type="term" value="P:lipid transport"/>
    <property type="evidence" value="ECO:0007669"/>
    <property type="project" value="UniProtKB-KW"/>
</dbReference>
<evidence type="ECO:0000256" key="13">
    <source>
        <dbReference type="SAM" id="MobiDB-lite"/>
    </source>
</evidence>
<keyword evidence="3" id="KW-0813">Transport</keyword>
<evidence type="ECO:0000259" key="15">
    <source>
        <dbReference type="PROSITE" id="PS50004"/>
    </source>
</evidence>
<keyword evidence="10" id="KW-0446">Lipid-binding</keyword>
<name>A0A8X8ADV4_POPTO</name>
<dbReference type="CDD" id="cd00030">
    <property type="entry name" value="C2"/>
    <property type="match status" value="1"/>
</dbReference>
<keyword evidence="11 14" id="KW-0472">Membrane</keyword>
<evidence type="ECO:0008006" key="19">
    <source>
        <dbReference type="Google" id="ProtNLM"/>
    </source>
</evidence>
<evidence type="ECO:0000256" key="1">
    <source>
        <dbReference type="ARBA" id="ARBA00004167"/>
    </source>
</evidence>
<keyword evidence="6" id="KW-0677">Repeat</keyword>
<keyword evidence="12" id="KW-0175">Coiled coil</keyword>
<reference evidence="17" key="1">
    <citation type="journal article" date="2020" name="bioRxiv">
        <title>Hybrid origin of Populus tomentosa Carr. identified through genome sequencing and phylogenomic analysis.</title>
        <authorList>
            <person name="An X."/>
            <person name="Gao K."/>
            <person name="Chen Z."/>
            <person name="Li J."/>
            <person name="Yang X."/>
            <person name="Yang X."/>
            <person name="Zhou J."/>
            <person name="Guo T."/>
            <person name="Zhao T."/>
            <person name="Huang S."/>
            <person name="Miao D."/>
            <person name="Khan W.U."/>
            <person name="Rao P."/>
            <person name="Ye M."/>
            <person name="Lei B."/>
            <person name="Liao W."/>
            <person name="Wang J."/>
            <person name="Ji L."/>
            <person name="Li Y."/>
            <person name="Guo B."/>
            <person name="Mustafa N.S."/>
            <person name="Li S."/>
            <person name="Yun Q."/>
            <person name="Keller S.R."/>
            <person name="Mao J."/>
            <person name="Zhang R."/>
            <person name="Strauss S.H."/>
        </authorList>
    </citation>
    <scope>NUCLEOTIDE SEQUENCE</scope>
    <source>
        <strain evidence="17">GM15</strain>
        <tissue evidence="17">Leaf</tissue>
    </source>
</reference>
<keyword evidence="18" id="KW-1185">Reference proteome</keyword>
<evidence type="ECO:0000313" key="18">
    <source>
        <dbReference type="Proteomes" id="UP000886885"/>
    </source>
</evidence>
<evidence type="ECO:0000256" key="5">
    <source>
        <dbReference type="ARBA" id="ARBA00022723"/>
    </source>
</evidence>
<evidence type="ECO:0000256" key="4">
    <source>
        <dbReference type="ARBA" id="ARBA00022692"/>
    </source>
</evidence>
<feature type="compositionally biased region" description="Polar residues" evidence="13">
    <location>
        <begin position="576"/>
        <end position="595"/>
    </location>
</feature>
<feature type="coiled-coil region" evidence="12">
    <location>
        <begin position="493"/>
        <end position="520"/>
    </location>
</feature>
<feature type="region of interest" description="Disordered" evidence="13">
    <location>
        <begin position="576"/>
        <end position="602"/>
    </location>
</feature>
<dbReference type="PROSITE" id="PS51847">
    <property type="entry name" value="SMP"/>
    <property type="match status" value="1"/>
</dbReference>
<organism evidence="17 18">
    <name type="scientific">Populus tomentosa</name>
    <name type="common">Chinese white poplar</name>
    <dbReference type="NCBI Taxonomy" id="118781"/>
    <lineage>
        <taxon>Eukaryota</taxon>
        <taxon>Viridiplantae</taxon>
        <taxon>Streptophyta</taxon>
        <taxon>Embryophyta</taxon>
        <taxon>Tracheophyta</taxon>
        <taxon>Spermatophyta</taxon>
        <taxon>Magnoliopsida</taxon>
        <taxon>eudicotyledons</taxon>
        <taxon>Gunneridae</taxon>
        <taxon>Pentapetalae</taxon>
        <taxon>rosids</taxon>
        <taxon>fabids</taxon>
        <taxon>Malpighiales</taxon>
        <taxon>Salicaceae</taxon>
        <taxon>Saliceae</taxon>
        <taxon>Populus</taxon>
    </lineage>
</organism>
<dbReference type="GO" id="GO:0016020">
    <property type="term" value="C:membrane"/>
    <property type="evidence" value="ECO:0007669"/>
    <property type="project" value="UniProtKB-SubCell"/>
</dbReference>
<dbReference type="InterPro" id="IPR031468">
    <property type="entry name" value="SMP_LBD"/>
</dbReference>
<evidence type="ECO:0000256" key="11">
    <source>
        <dbReference type="ARBA" id="ARBA00023136"/>
    </source>
</evidence>
<evidence type="ECO:0000256" key="7">
    <source>
        <dbReference type="ARBA" id="ARBA00022837"/>
    </source>
</evidence>
<proteinExistence type="inferred from homology"/>
<keyword evidence="7" id="KW-0106">Calcium</keyword>
<dbReference type="AlphaFoldDB" id="A0A8X8ADV4"/>
<protein>
    <recommendedName>
        <fullName evidence="19">Calcium-dependent lipid-binding family protein</fullName>
    </recommendedName>
</protein>
<dbReference type="InterPro" id="IPR039010">
    <property type="entry name" value="Synaptotagmin_SMP"/>
</dbReference>
<dbReference type="PROSITE" id="PS50004">
    <property type="entry name" value="C2"/>
    <property type="match status" value="1"/>
</dbReference>
<dbReference type="FunFam" id="2.60.40.150:FF:000130">
    <property type="entry name" value="synaptotagmin-4 isoform X1"/>
    <property type="match status" value="1"/>
</dbReference>
<evidence type="ECO:0000259" key="16">
    <source>
        <dbReference type="PROSITE" id="PS51847"/>
    </source>
</evidence>
<dbReference type="Pfam" id="PF17047">
    <property type="entry name" value="SMP_LBD"/>
    <property type="match status" value="1"/>
</dbReference>
<evidence type="ECO:0000256" key="12">
    <source>
        <dbReference type="SAM" id="Coils"/>
    </source>
</evidence>
<evidence type="ECO:0000256" key="14">
    <source>
        <dbReference type="SAM" id="Phobius"/>
    </source>
</evidence>
<dbReference type="GO" id="GO:0046872">
    <property type="term" value="F:metal ion binding"/>
    <property type="evidence" value="ECO:0007669"/>
    <property type="project" value="UniProtKB-KW"/>
</dbReference>
<evidence type="ECO:0000256" key="6">
    <source>
        <dbReference type="ARBA" id="ARBA00022737"/>
    </source>
</evidence>
<keyword evidence="8 14" id="KW-1133">Transmembrane helix</keyword>
<feature type="domain" description="C2" evidence="15">
    <location>
        <begin position="346"/>
        <end position="465"/>
    </location>
</feature>
<comment type="similarity">
    <text evidence="2">Belongs to the synaptotagmin family.</text>
</comment>
<keyword evidence="9" id="KW-0445">Lipid transport</keyword>
<dbReference type="PANTHER" id="PTHR10774:SF190">
    <property type="entry name" value="C2 CALCIUM_LIPID-BINDING ENDONUCLEASE_EXONUCLEASE_PHOSPHATASE-RELATED"/>
    <property type="match status" value="1"/>
</dbReference>
<dbReference type="Pfam" id="PF00168">
    <property type="entry name" value="C2"/>
    <property type="match status" value="1"/>
</dbReference>
<evidence type="ECO:0000256" key="10">
    <source>
        <dbReference type="ARBA" id="ARBA00023121"/>
    </source>
</evidence>
<feature type="transmembrane region" description="Helical" evidence="14">
    <location>
        <begin position="43"/>
        <end position="62"/>
    </location>
</feature>
<dbReference type="Proteomes" id="UP000886885">
    <property type="component" value="Chromosome 2A"/>
</dbReference>
<sequence>MLTTPHAKEIERNRYFQERQVLGYHNVIAILAFSRVLESGKMGLISGLFLGIVFGIGLMAGWKHMMQYRSTKRVAKAVDIKLLGSLNRDDLKKICGDNFPDWISFPAFEQVKWLNKQLGKLWPFVAEAATAVVKESVEPLLEDYRPPGITSLKFNKFSLGTVPPKIEGIRVQSLKQGQVTMDIDLRWCGDPSIILGVEAALVASIPIQLKDLEVYTVIRVIFQLAEEIPCISAVVIALLSEVVLKCWMGVVVELERKGFIIVLEMTSSCIINQPKPKIDYILKAVGGSLTALPGDTVNSIVTDMLQWPHRIVVPIGGIPVDIREFLARLTVMVIVAVTEFGDVASSCSKVPFALTFGNELELRPQGKLTVTVLKANDLKNMEMIGKSDPYAVVYVRPMFKVKTQVIDNNLNPVWNQTFDLIAEDKETQSLILEVFDKDIGQDKRLGRAKLALNELEAETWKELEFGLLSSFDTLKVKDKKDRGTITIKVFYHEFNKEESLAALEEEKKIIEQRKKLKEAGVIGSTMDALDGAASLVGSGVGLVGGGVGAGVGLVGSGLGVVGSGLSKAGRFMGRTITGQSSKRNGNTTPVNSVQENGGAKPL</sequence>
<keyword evidence="4 14" id="KW-0812">Transmembrane</keyword>
<dbReference type="CDD" id="cd21677">
    <property type="entry name" value="SMP_SYT"/>
    <property type="match status" value="1"/>
</dbReference>
<gene>
    <name evidence="17" type="ORF">POTOM_008315</name>
</gene>
<dbReference type="OrthoDB" id="67700at2759"/>
<evidence type="ECO:0000256" key="3">
    <source>
        <dbReference type="ARBA" id="ARBA00022448"/>
    </source>
</evidence>
<dbReference type="GO" id="GO:0005783">
    <property type="term" value="C:endoplasmic reticulum"/>
    <property type="evidence" value="ECO:0007669"/>
    <property type="project" value="TreeGrafter"/>
</dbReference>
<dbReference type="InterPro" id="IPR045050">
    <property type="entry name" value="Synaptotagmin_plant"/>
</dbReference>
<comment type="subcellular location">
    <subcellularLocation>
        <location evidence="1">Membrane</location>
        <topology evidence="1">Single-pass membrane protein</topology>
    </subcellularLocation>
</comment>
<feature type="domain" description="SMP-LTD" evidence="16">
    <location>
        <begin position="107"/>
        <end position="316"/>
    </location>
</feature>
<evidence type="ECO:0000256" key="8">
    <source>
        <dbReference type="ARBA" id="ARBA00022989"/>
    </source>
</evidence>
<evidence type="ECO:0000313" key="17">
    <source>
        <dbReference type="EMBL" id="KAG6786706.1"/>
    </source>
</evidence>